<dbReference type="AlphaFoldDB" id="S9VGV5"/>
<gene>
    <name evidence="2" type="ORF">STCU_00909</name>
    <name evidence="1" type="ORF">STCU_06235</name>
</gene>
<accession>S9VGV5</accession>
<evidence type="ECO:0000313" key="3">
    <source>
        <dbReference type="Proteomes" id="UP000015354"/>
    </source>
</evidence>
<comment type="caution">
    <text evidence="1">The sequence shown here is derived from an EMBL/GenBank/DDBJ whole genome shotgun (WGS) entry which is preliminary data.</text>
</comment>
<dbReference type="OrthoDB" id="302784at2759"/>
<dbReference type="EMBL" id="ATMH01000909">
    <property type="protein sequence ID" value="EPY35793.1"/>
    <property type="molecule type" value="Genomic_DNA"/>
</dbReference>
<dbReference type="Proteomes" id="UP000015354">
    <property type="component" value="Unassembled WGS sequence"/>
</dbReference>
<proteinExistence type="predicted"/>
<reference evidence="1 3" key="1">
    <citation type="journal article" date="2013" name="PLoS ONE">
        <title>Predicting the Proteins of Angomonas deanei, Strigomonas culicis and Their Respective Endosymbionts Reveals New Aspects of the Trypanosomatidae Family.</title>
        <authorList>
            <person name="Motta M.C."/>
            <person name="Martins A.C."/>
            <person name="de Souza S.S."/>
            <person name="Catta-Preta C.M."/>
            <person name="Silva R."/>
            <person name="Klein C.C."/>
            <person name="de Almeida L.G."/>
            <person name="de Lima Cunha O."/>
            <person name="Ciapina L.P."/>
            <person name="Brocchi M."/>
            <person name="Colabardini A.C."/>
            <person name="de Araujo Lima B."/>
            <person name="Machado C.R."/>
            <person name="de Almeida Soares C.M."/>
            <person name="Probst C.M."/>
            <person name="de Menezes C.B."/>
            <person name="Thompson C.E."/>
            <person name="Bartholomeu D.C."/>
            <person name="Gradia D.F."/>
            <person name="Pavoni D.P."/>
            <person name="Grisard E.C."/>
            <person name="Fantinatti-Garboggini F."/>
            <person name="Marchini F.K."/>
            <person name="Rodrigues-Luiz G.F."/>
            <person name="Wagner G."/>
            <person name="Goldman G.H."/>
            <person name="Fietto J.L."/>
            <person name="Elias M.C."/>
            <person name="Goldman M.H."/>
            <person name="Sagot M.F."/>
            <person name="Pereira M."/>
            <person name="Stoco P.H."/>
            <person name="de Mendonca-Neto R.P."/>
            <person name="Teixeira S.M."/>
            <person name="Maciel T.E."/>
            <person name="de Oliveira Mendes T.A."/>
            <person name="Urmenyi T.P."/>
            <person name="de Souza W."/>
            <person name="Schenkman S."/>
            <person name="de Vasconcelos A.T."/>
        </authorList>
    </citation>
    <scope>NUCLEOTIDE SEQUENCE [LARGE SCALE GENOMIC DNA]</scope>
</reference>
<evidence type="ECO:0000313" key="2">
    <source>
        <dbReference type="EMBL" id="EPY35793.1"/>
    </source>
</evidence>
<dbReference type="InterPro" id="IPR042541">
    <property type="entry name" value="BART_sf"/>
</dbReference>
<evidence type="ECO:0000313" key="1">
    <source>
        <dbReference type="EMBL" id="EPY26271.1"/>
    </source>
</evidence>
<name>S9VGV5_9TRYP</name>
<keyword evidence="3" id="KW-1185">Reference proteome</keyword>
<organism evidence="1 3">
    <name type="scientific">Strigomonas culicis</name>
    <dbReference type="NCBI Taxonomy" id="28005"/>
    <lineage>
        <taxon>Eukaryota</taxon>
        <taxon>Discoba</taxon>
        <taxon>Euglenozoa</taxon>
        <taxon>Kinetoplastea</taxon>
        <taxon>Metakinetoplastina</taxon>
        <taxon>Trypanosomatida</taxon>
        <taxon>Trypanosomatidae</taxon>
        <taxon>Strigomonadinae</taxon>
        <taxon>Strigomonas</taxon>
    </lineage>
</organism>
<evidence type="ECO:0008006" key="4">
    <source>
        <dbReference type="Google" id="ProtNLM"/>
    </source>
</evidence>
<reference evidence="1" key="2">
    <citation type="submission" date="2013-03" db="EMBL/GenBank/DDBJ databases">
        <authorList>
            <person name="Motta M.C.M."/>
            <person name="Martins A.C.A."/>
            <person name="Preta C.M.C.C."/>
            <person name="Silva R."/>
            <person name="de Souza S.S."/>
            <person name="Klein C.C."/>
            <person name="de Almeida L.G.P."/>
            <person name="Cunha O.L."/>
            <person name="Colabardini A.C."/>
            <person name="Lima B.A."/>
            <person name="Machado C.R."/>
            <person name="Soares C.M.A."/>
            <person name="de Menezes C.B.A."/>
            <person name="Bartolomeu D.C."/>
            <person name="Grisard E.C."/>
            <person name="Fantinatti-Garboggini F."/>
            <person name="Rodrigues-Luiz G.F."/>
            <person name="Wagner G."/>
            <person name="Goldman G.H."/>
            <person name="Fietto J.L.R."/>
            <person name="Ciapina L.P."/>
            <person name="Brocchi M."/>
            <person name="Elias M.C."/>
            <person name="Goldman M.H.S."/>
            <person name="Sagot M.-F."/>
            <person name="Pereira M."/>
            <person name="Stoco P.H."/>
            <person name="Teixeira S.M.R."/>
            <person name="de Mendonca-Neto R.P."/>
            <person name="Maciel T.E.F."/>
            <person name="Mendes T.A.O."/>
            <person name="Urmenyi T.P."/>
            <person name="Teixeira M.M.G."/>
            <person name="de Camargo E.F.P."/>
            <person name="de Sousa W."/>
            <person name="Schenkman S."/>
            <person name="de Vasconcelos A.T.R."/>
        </authorList>
    </citation>
    <scope>NUCLEOTIDE SEQUENCE</scope>
</reference>
<sequence>MDTDDGCFVIEGDHGSPEDAAFDEVVGVIEDFMINFDLDGALRTLPPSHNVANDHERHTLFKNFVSNVERELDKHVMNQCPQFADVAQVGQLLESRKDEIDDGVWEFISEGCLDYVTFSARWASVHP</sequence>
<dbReference type="Gene3D" id="1.20.1520.10">
    <property type="entry name" value="ADP-ribosylation factor-like 2-binding protein, domain"/>
    <property type="match status" value="1"/>
</dbReference>
<dbReference type="EMBL" id="ATMH01006235">
    <property type="protein sequence ID" value="EPY26271.1"/>
    <property type="molecule type" value="Genomic_DNA"/>
</dbReference>
<protein>
    <recommendedName>
        <fullName evidence="4">ARF-like 2-binding protein</fullName>
    </recommendedName>
</protein>